<dbReference type="AlphaFoldDB" id="A0A183FCN9"/>
<proteinExistence type="predicted"/>
<dbReference type="InterPro" id="IPR040676">
    <property type="entry name" value="DUF5641"/>
</dbReference>
<feature type="domain" description="DUF5641" evidence="1">
    <location>
        <begin position="40"/>
        <end position="118"/>
    </location>
</feature>
<evidence type="ECO:0000259" key="1">
    <source>
        <dbReference type="Pfam" id="PF18701"/>
    </source>
</evidence>
<dbReference type="PANTHER" id="PTHR47331">
    <property type="entry name" value="PHD-TYPE DOMAIN-CONTAINING PROTEIN"/>
    <property type="match status" value="1"/>
</dbReference>
<evidence type="ECO:0000313" key="3">
    <source>
        <dbReference type="WBParaSite" id="HPBE_0000393101-mRNA-1"/>
    </source>
</evidence>
<reference evidence="3" key="1">
    <citation type="submission" date="2019-09" db="UniProtKB">
        <authorList>
            <consortium name="WormBaseParasite"/>
        </authorList>
    </citation>
    <scope>IDENTIFICATION</scope>
</reference>
<organism evidence="2 3">
    <name type="scientific">Heligmosomoides polygyrus</name>
    <name type="common">Parasitic roundworm</name>
    <dbReference type="NCBI Taxonomy" id="6339"/>
    <lineage>
        <taxon>Eukaryota</taxon>
        <taxon>Metazoa</taxon>
        <taxon>Ecdysozoa</taxon>
        <taxon>Nematoda</taxon>
        <taxon>Chromadorea</taxon>
        <taxon>Rhabditida</taxon>
        <taxon>Rhabditina</taxon>
        <taxon>Rhabditomorpha</taxon>
        <taxon>Strongyloidea</taxon>
        <taxon>Heligmosomidae</taxon>
        <taxon>Heligmosomoides</taxon>
    </lineage>
</organism>
<accession>A0A183FCN9</accession>
<name>A0A183FCN9_HELPZ</name>
<dbReference type="WBParaSite" id="HPBE_0000393101-mRNA-1">
    <property type="protein sequence ID" value="HPBE_0000393101-mRNA-1"/>
    <property type="gene ID" value="HPBE_0000393101"/>
</dbReference>
<sequence>LNTRPLTYQEEHWEDQPIIRPIDFIQRDLITRRQTEEALRTSHQFTQKFWKIWSEQYLTALREQHVRFLPGDHGSPTQPEPGQVVLLADPNLPRNTWKMGRITNVNSNSEGIVREVELIMPNRR</sequence>
<dbReference type="Proteomes" id="UP000050761">
    <property type="component" value="Unassembled WGS sequence"/>
</dbReference>
<keyword evidence="2" id="KW-1185">Reference proteome</keyword>
<dbReference type="Pfam" id="PF18701">
    <property type="entry name" value="DUF5641"/>
    <property type="match status" value="1"/>
</dbReference>
<protein>
    <submittedName>
        <fullName evidence="3">DUF5641 domain-containing protein</fullName>
    </submittedName>
</protein>
<evidence type="ECO:0000313" key="2">
    <source>
        <dbReference type="Proteomes" id="UP000050761"/>
    </source>
</evidence>
<dbReference type="PANTHER" id="PTHR47331:SF1">
    <property type="entry name" value="GAG-LIKE PROTEIN"/>
    <property type="match status" value="1"/>
</dbReference>